<name>A0A0G4EZ04_9ALVE</name>
<evidence type="ECO:0000313" key="1">
    <source>
        <dbReference type="EMBL" id="CEM04208.1"/>
    </source>
</evidence>
<gene>
    <name evidence="1" type="ORF">Cvel_14211</name>
</gene>
<proteinExistence type="predicted"/>
<reference evidence="1" key="1">
    <citation type="submission" date="2014-11" db="EMBL/GenBank/DDBJ databases">
        <authorList>
            <person name="Otto D Thomas"/>
            <person name="Naeem Raeece"/>
        </authorList>
    </citation>
    <scope>NUCLEOTIDE SEQUENCE</scope>
</reference>
<dbReference type="EMBL" id="CDMZ01000003">
    <property type="protein sequence ID" value="CEM04208.1"/>
    <property type="molecule type" value="Genomic_DNA"/>
</dbReference>
<organism evidence="1">
    <name type="scientific">Chromera velia CCMP2878</name>
    <dbReference type="NCBI Taxonomy" id="1169474"/>
    <lineage>
        <taxon>Eukaryota</taxon>
        <taxon>Sar</taxon>
        <taxon>Alveolata</taxon>
        <taxon>Colpodellida</taxon>
        <taxon>Chromeraceae</taxon>
        <taxon>Chromera</taxon>
    </lineage>
</organism>
<sequence length="417" mass="46176">MAGMEVVIALLDCPAGLNPPSDLFEKAFGGSGWFGERGTEVVESLVDRLLSKGLRPSDKFFERPCGELVRDWCQKADEGVIEMWEKRVERIFRKIGRTFPSLQPSGESVVEGVRCVSACWVRCVHSLPLGAPWSPLKVMKMLKERFEEYEKAGESSTFETEEKRQERLDIRFHCPVEFFRLCSLLVCEGCGESETGKGGGMNFVEALGLCSEAARKETGECLGDLVSGFIDAYTEFHVAQGGPLVVLERGEAKALSLQSDSFCVEEEETEDFCLFQAVLFGMQRLALRIYAEFGVSGGLTWNMSQCLEVGGGTGSVCLGLDLQGGVTDRGGEWEGQKRLLRRAALVSEGVEWDDCLCVRCCACGADCEDCLAETEEERAERLEMNRLREETEVCKKRTGIPCGIPSEGRPRSRSCMF</sequence>
<accession>A0A0G4EZ04</accession>
<protein>
    <submittedName>
        <fullName evidence="1">Uncharacterized protein</fullName>
    </submittedName>
</protein>
<dbReference type="VEuPathDB" id="CryptoDB:Cvel_14211"/>
<dbReference type="AlphaFoldDB" id="A0A0G4EZ04"/>